<sequence length="395" mass="44830">MQSLIPVEEMDERFQIAKKIGARFQGDDDPPQLTALELSIIMVMPLAHLRENGRWITKHLLEGVEQLIEKFLQKSRAEGVGNAAPSNPGVKSAPSRKSSNNHENESGRTSRKCKADLDTPYKPAEKFSVSQREDQKRQCKARDKFTCIFLGTADPDICHIVPFAFNSNRDNLNDALNLVSHYSVLMGTGLTYTSLISERLGCSDQTWNMISMNKQMHDWWSNARFGLKCLGIYPDGEGIWVVRLQFHWMKRQDMRDPYREITLTAEEVKKFIDGLTTYYDDADKHDDESEAAVSAADARPNWALRSGRIFEIRMGPGEEPEMTAQRMAEKMKAMLDFQWNCIRISVMSGAAGSPEFLEDDNNDDATDDRIRAWLKATNSLCTSRHDGISECCEKS</sequence>
<evidence type="ECO:0000313" key="3">
    <source>
        <dbReference type="Proteomes" id="UP000028545"/>
    </source>
</evidence>
<dbReference type="OrthoDB" id="5416097at2759"/>
<protein>
    <submittedName>
        <fullName evidence="2">Uncharacterized protein</fullName>
    </submittedName>
</protein>
<dbReference type="HOGENOM" id="CLU_039755_2_1_1"/>
<dbReference type="EMBL" id="JOWA01000011">
    <property type="protein sequence ID" value="KEZ46951.1"/>
    <property type="molecule type" value="Genomic_DNA"/>
</dbReference>
<gene>
    <name evidence="2" type="ORF">SAPIO_CDS0305</name>
</gene>
<evidence type="ECO:0000256" key="1">
    <source>
        <dbReference type="SAM" id="MobiDB-lite"/>
    </source>
</evidence>
<reference evidence="2 3" key="1">
    <citation type="journal article" date="2014" name="Genome Announc.">
        <title>Draft genome sequence of the pathogenic fungus Scedosporium apiospermum.</title>
        <authorList>
            <person name="Vandeputte P."/>
            <person name="Ghamrawi S."/>
            <person name="Rechenmann M."/>
            <person name="Iltis A."/>
            <person name="Giraud S."/>
            <person name="Fleury M."/>
            <person name="Thornton C."/>
            <person name="Delhaes L."/>
            <person name="Meyer W."/>
            <person name="Papon N."/>
            <person name="Bouchara J.P."/>
        </authorList>
    </citation>
    <scope>NUCLEOTIDE SEQUENCE [LARGE SCALE GENOMIC DNA]</scope>
    <source>
        <strain evidence="2 3">IHEM 14462</strain>
    </source>
</reference>
<dbReference type="GeneID" id="27718457"/>
<dbReference type="OMA" id="RENGRWI"/>
<comment type="caution">
    <text evidence="2">The sequence shown here is derived from an EMBL/GenBank/DDBJ whole genome shotgun (WGS) entry which is preliminary data.</text>
</comment>
<dbReference type="KEGG" id="sapo:SAPIO_CDS0305"/>
<evidence type="ECO:0000313" key="2">
    <source>
        <dbReference type="EMBL" id="KEZ46951.1"/>
    </source>
</evidence>
<dbReference type="Proteomes" id="UP000028545">
    <property type="component" value="Unassembled WGS sequence"/>
</dbReference>
<dbReference type="VEuPathDB" id="FungiDB:SAPIO_CDS0305"/>
<keyword evidence="3" id="KW-1185">Reference proteome</keyword>
<feature type="region of interest" description="Disordered" evidence="1">
    <location>
        <begin position="79"/>
        <end position="116"/>
    </location>
</feature>
<organism evidence="2 3">
    <name type="scientific">Pseudallescheria apiosperma</name>
    <name type="common">Scedosporium apiospermum</name>
    <dbReference type="NCBI Taxonomy" id="563466"/>
    <lineage>
        <taxon>Eukaryota</taxon>
        <taxon>Fungi</taxon>
        <taxon>Dikarya</taxon>
        <taxon>Ascomycota</taxon>
        <taxon>Pezizomycotina</taxon>
        <taxon>Sordariomycetes</taxon>
        <taxon>Hypocreomycetidae</taxon>
        <taxon>Microascales</taxon>
        <taxon>Microascaceae</taxon>
        <taxon>Scedosporium</taxon>
    </lineage>
</organism>
<proteinExistence type="predicted"/>
<dbReference type="RefSeq" id="XP_016646750.1">
    <property type="nucleotide sequence ID" value="XM_016783117.1"/>
</dbReference>
<feature type="compositionally biased region" description="Basic and acidic residues" evidence="1">
    <location>
        <begin position="100"/>
        <end position="116"/>
    </location>
</feature>
<accession>A0A084GHY9</accession>
<dbReference type="AlphaFoldDB" id="A0A084GHY9"/>
<name>A0A084GHY9_PSEDA</name>